<accession>A0A6C0KI23</accession>
<sequence>MALPNFTTECSIDLSFITKYLNPDGTVNIANINTDYLSFREVEKGLYLIKYNKHLLKNYEYNTLKGLLRSVLFTKDGIVAFSPPKSLSEEHIKCFDVDVKIQQNTKKDTVANSCKVMNCFKIEDFIEGIMVNWFYYDNKWRMSTKSVLDGNCKFYDDKQKTFRDLFFEAFEMLGLNEEHFHKEYCYSFVLQHPDYRIVTPFMKPNLYLIDIFECAAYWQVIKKNKDSECFRELLNRVSVPYIHNRINEDNSNIWKNIKNNMINQNYSYQTVGFQISFGFMRHKIINPVYEKIKKLRGNNNKLQFQYYSLRHNGEVAEFLKHYPEYKSKFNEYRNDIHEFTTSLWKNYMMCYVTKVNLLEYCNYQFRPHIKALHEIYRDRCHSNSISMKLNVPLLYSSPGITRHVVIEYVNRLPPARLMYIMNYHHRENSVDIINKELTIY</sequence>
<reference evidence="1" key="1">
    <citation type="journal article" date="2020" name="Nature">
        <title>Giant virus diversity and host interactions through global metagenomics.</title>
        <authorList>
            <person name="Schulz F."/>
            <person name="Roux S."/>
            <person name="Paez-Espino D."/>
            <person name="Jungbluth S."/>
            <person name="Walsh D.A."/>
            <person name="Denef V.J."/>
            <person name="McMahon K.D."/>
            <person name="Konstantinidis K.T."/>
            <person name="Eloe-Fadrosh E.A."/>
            <person name="Kyrpides N.C."/>
            <person name="Woyke T."/>
        </authorList>
    </citation>
    <scope>NUCLEOTIDE SEQUENCE</scope>
    <source>
        <strain evidence="1">GVMAG-S-3300011013-78</strain>
    </source>
</reference>
<dbReference type="AlphaFoldDB" id="A0A6C0KI23"/>
<organism evidence="1">
    <name type="scientific">viral metagenome</name>
    <dbReference type="NCBI Taxonomy" id="1070528"/>
    <lineage>
        <taxon>unclassified sequences</taxon>
        <taxon>metagenomes</taxon>
        <taxon>organismal metagenomes</taxon>
    </lineage>
</organism>
<evidence type="ECO:0008006" key="2">
    <source>
        <dbReference type="Google" id="ProtNLM"/>
    </source>
</evidence>
<evidence type="ECO:0000313" key="1">
    <source>
        <dbReference type="EMBL" id="QHU16447.1"/>
    </source>
</evidence>
<proteinExistence type="predicted"/>
<name>A0A6C0KI23_9ZZZZ</name>
<dbReference type="EMBL" id="MN740882">
    <property type="protein sequence ID" value="QHU16447.1"/>
    <property type="molecule type" value="Genomic_DNA"/>
</dbReference>
<protein>
    <recommendedName>
        <fullName evidence="2">T4 RNA ligase 1-like N-terminal domain-containing protein</fullName>
    </recommendedName>
</protein>